<dbReference type="Proteomes" id="UP000695000">
    <property type="component" value="Unplaced"/>
</dbReference>
<keyword evidence="2" id="KW-0687">Ribonucleoprotein</keyword>
<dbReference type="GeneID" id="108565888"/>
<organism evidence="1 2">
    <name type="scientific">Nicrophorus vespilloides</name>
    <name type="common">Boreal carrion beetle</name>
    <dbReference type="NCBI Taxonomy" id="110193"/>
    <lineage>
        <taxon>Eukaryota</taxon>
        <taxon>Metazoa</taxon>
        <taxon>Ecdysozoa</taxon>
        <taxon>Arthropoda</taxon>
        <taxon>Hexapoda</taxon>
        <taxon>Insecta</taxon>
        <taxon>Pterygota</taxon>
        <taxon>Neoptera</taxon>
        <taxon>Endopterygota</taxon>
        <taxon>Coleoptera</taxon>
        <taxon>Polyphaga</taxon>
        <taxon>Staphyliniformia</taxon>
        <taxon>Silphidae</taxon>
        <taxon>Nicrophorinae</taxon>
        <taxon>Nicrophorus</taxon>
    </lineage>
</organism>
<keyword evidence="2" id="KW-0689">Ribosomal protein</keyword>
<dbReference type="Pfam" id="PF14978">
    <property type="entry name" value="MRP-63"/>
    <property type="match status" value="1"/>
</dbReference>
<gene>
    <name evidence="2" type="primary">LOC108565888</name>
</gene>
<reference evidence="2" key="1">
    <citation type="submission" date="2025-08" db="UniProtKB">
        <authorList>
            <consortium name="RefSeq"/>
        </authorList>
    </citation>
    <scope>IDENTIFICATION</scope>
    <source>
        <tissue evidence="2">Whole Larva</tissue>
    </source>
</reference>
<evidence type="ECO:0000313" key="1">
    <source>
        <dbReference type="Proteomes" id="UP000695000"/>
    </source>
</evidence>
<accession>A0ABM1N2K6</accession>
<evidence type="ECO:0000313" key="2">
    <source>
        <dbReference type="RefSeq" id="XP_017781056.1"/>
    </source>
</evidence>
<dbReference type="InterPro" id="IPR016576">
    <property type="entry name" value="Ribosomal_mL63"/>
</dbReference>
<name>A0ABM1N2K6_NICVS</name>
<dbReference type="GO" id="GO:0005840">
    <property type="term" value="C:ribosome"/>
    <property type="evidence" value="ECO:0007669"/>
    <property type="project" value="UniProtKB-KW"/>
</dbReference>
<proteinExistence type="predicted"/>
<dbReference type="PANTHER" id="PTHR14520:SF4">
    <property type="entry name" value="LARGE RIBOSOMAL SUBUNIT PROTEIN ML63"/>
    <property type="match status" value="1"/>
</dbReference>
<keyword evidence="1" id="KW-1185">Reference proteome</keyword>
<sequence length="105" mass="12795">MKLFQALFRRKGMPNGHIYRGKQRLVKEVTPRDMQKLRNEYAIEEKNMFYLRHPYLTMEESKGHAIALGKVERNLLAMKMKQKEFKDNVRLEDRLNHLRFKESWD</sequence>
<dbReference type="RefSeq" id="XP_017781056.1">
    <property type="nucleotide sequence ID" value="XM_017925567.1"/>
</dbReference>
<dbReference type="PANTHER" id="PTHR14520">
    <property type="entry name" value="MITOCHONDRIAL RIBOSOMAL PROTEIN 63"/>
    <property type="match status" value="1"/>
</dbReference>
<protein>
    <submittedName>
        <fullName evidence="2">Ribosomal protein 63, mitochondrial</fullName>
    </submittedName>
</protein>